<dbReference type="OrthoDB" id="18193at2759"/>
<dbReference type="Pfam" id="PF16035">
    <property type="entry name" value="Chalcone_2"/>
    <property type="match status" value="1"/>
</dbReference>
<dbReference type="GO" id="GO:0016872">
    <property type="term" value="F:intramolecular lyase activity"/>
    <property type="evidence" value="ECO:0007669"/>
    <property type="project" value="InterPro"/>
</dbReference>
<evidence type="ECO:0000256" key="2">
    <source>
        <dbReference type="ARBA" id="ARBA00018755"/>
    </source>
</evidence>
<dbReference type="Gene3D" id="3.50.70.10">
    <property type="match status" value="1"/>
</dbReference>
<dbReference type="InterPro" id="IPR036298">
    <property type="entry name" value="Chalcone_isomerase_sf"/>
</dbReference>
<accession>A0A1B2JEW1</accession>
<evidence type="ECO:0000313" key="5">
    <source>
        <dbReference type="Proteomes" id="UP000094565"/>
    </source>
</evidence>
<protein>
    <recommendedName>
        <fullName evidence="2">Altered inheritance of mitochondria protein 18, mitochondrial</fullName>
    </recommendedName>
</protein>
<dbReference type="AlphaFoldDB" id="A0A1B2JEW1"/>
<dbReference type="Proteomes" id="UP000094565">
    <property type="component" value="Chromosome 3"/>
</dbReference>
<evidence type="ECO:0000259" key="3">
    <source>
        <dbReference type="Pfam" id="PF16035"/>
    </source>
</evidence>
<keyword evidence="5" id="KW-1185">Reference proteome</keyword>
<evidence type="ECO:0000256" key="1">
    <source>
        <dbReference type="ARBA" id="ARBA00009111"/>
    </source>
</evidence>
<dbReference type="PANTHER" id="PTHR47284:SF3">
    <property type="entry name" value="FATTY-ACID-BINDING PROTEIN 2"/>
    <property type="match status" value="1"/>
</dbReference>
<feature type="domain" description="Chalcone isomerase" evidence="3">
    <location>
        <begin position="77"/>
        <end position="285"/>
    </location>
</feature>
<dbReference type="PANTHER" id="PTHR47284">
    <property type="entry name" value="FATTY-ACID-BINDING PROTEIN 2"/>
    <property type="match status" value="1"/>
</dbReference>
<organism evidence="4 5">
    <name type="scientific">Komagataella pastoris</name>
    <name type="common">Yeast</name>
    <name type="synonym">Pichia pastoris</name>
    <dbReference type="NCBI Taxonomy" id="4922"/>
    <lineage>
        <taxon>Eukaryota</taxon>
        <taxon>Fungi</taxon>
        <taxon>Dikarya</taxon>
        <taxon>Ascomycota</taxon>
        <taxon>Saccharomycotina</taxon>
        <taxon>Pichiomycetes</taxon>
        <taxon>Pichiales</taxon>
        <taxon>Pichiaceae</taxon>
        <taxon>Komagataella</taxon>
    </lineage>
</organism>
<proteinExistence type="inferred from homology"/>
<comment type="similarity">
    <text evidence="1">Belongs to the AIM18/AIM46 family.</text>
</comment>
<dbReference type="EMBL" id="CP014586">
    <property type="protein sequence ID" value="ANZ76532.1"/>
    <property type="molecule type" value="Genomic_DNA"/>
</dbReference>
<dbReference type="InterPro" id="IPR016088">
    <property type="entry name" value="Chalcone_isomerase_3-sand"/>
</dbReference>
<dbReference type="InterPro" id="IPR016087">
    <property type="entry name" value="Chalcone_isomerase"/>
</dbReference>
<name>A0A1B2JEW1_PICPA</name>
<reference evidence="4 5" key="1">
    <citation type="submission" date="2016-02" db="EMBL/GenBank/DDBJ databases">
        <title>Comparative genomic and transcriptomic foundation for Pichia pastoris.</title>
        <authorList>
            <person name="Love K.R."/>
            <person name="Shah K.A."/>
            <person name="Whittaker C.A."/>
            <person name="Wu J."/>
            <person name="Bartlett M.C."/>
            <person name="Ma D."/>
            <person name="Leeson R.L."/>
            <person name="Priest M."/>
            <person name="Young S.K."/>
            <person name="Love J.C."/>
        </authorList>
    </citation>
    <scope>NUCLEOTIDE SEQUENCE [LARGE SCALE GENOMIC DNA]</scope>
    <source>
        <strain evidence="4 5">ATCC 28485</strain>
    </source>
</reference>
<gene>
    <name evidence="4" type="primary">AIM18</name>
    <name evidence="4" type="ORF">ATY40_BA7504286</name>
</gene>
<sequence>MFRLIRARTFTASFKFRLLAASSVASVGLYTFLQAVPERSLIWSDASLSRLPLPDVAESISVDKSVPAFPKNIGGKTEFTLLGYGTRSVTFLSFRVYALGIYIAKEDIPKVKTVLDSKFMSNFTNKTKGSNHHEHVSNALKDVTLSSILIENLLDADVRFKVRIVPVRNTDFNHLKDGLIKSILASSKTKEIQREQGDLAAQLEQGLDELRKPFTTRGSFAKGNALLLERLPNSSLELSAETYDKQGALLKKTHLGDIESPIISKLLLLQYLSGDRPLSPNTKEKSCEQLSLLV</sequence>
<dbReference type="SUPFAM" id="SSF54626">
    <property type="entry name" value="Chalcone isomerase"/>
    <property type="match status" value="1"/>
</dbReference>
<evidence type="ECO:0000313" key="4">
    <source>
        <dbReference type="EMBL" id="ANZ76532.1"/>
    </source>
</evidence>